<protein>
    <submittedName>
        <fullName evidence="2">Uncharacterized protein</fullName>
    </submittedName>
</protein>
<evidence type="ECO:0000313" key="2">
    <source>
        <dbReference type="EMBL" id="KIK96883.1"/>
    </source>
</evidence>
<dbReference type="EMBL" id="KN824962">
    <property type="protein sequence ID" value="KIK96883.1"/>
    <property type="molecule type" value="Genomic_DNA"/>
</dbReference>
<keyword evidence="1" id="KW-0732">Signal</keyword>
<dbReference type="Proteomes" id="UP000054538">
    <property type="component" value="Unassembled WGS sequence"/>
</dbReference>
<dbReference type="AlphaFoldDB" id="A0A0D0DT53"/>
<accession>A0A0D0DT53</accession>
<proteinExistence type="predicted"/>
<evidence type="ECO:0000313" key="3">
    <source>
        <dbReference type="Proteomes" id="UP000054538"/>
    </source>
</evidence>
<dbReference type="HOGENOM" id="CLU_2923294_0_0_1"/>
<dbReference type="InParanoid" id="A0A0D0DT53"/>
<sequence>MQCISLVVLLLRIDCRKSFLPPDSCPLKNAPWSSRSRMLELPVKRWPTVNKSKSAEQDMEW</sequence>
<name>A0A0D0DT53_9AGAM</name>
<feature type="chain" id="PRO_5002208615" evidence="1">
    <location>
        <begin position="19"/>
        <end position="61"/>
    </location>
</feature>
<reference evidence="3" key="2">
    <citation type="submission" date="2015-01" db="EMBL/GenBank/DDBJ databases">
        <title>Evolutionary Origins and Diversification of the Mycorrhizal Mutualists.</title>
        <authorList>
            <consortium name="DOE Joint Genome Institute"/>
            <consortium name="Mycorrhizal Genomics Consortium"/>
            <person name="Kohler A."/>
            <person name="Kuo A."/>
            <person name="Nagy L.G."/>
            <person name="Floudas D."/>
            <person name="Copeland A."/>
            <person name="Barry K.W."/>
            <person name="Cichocki N."/>
            <person name="Veneault-Fourrey C."/>
            <person name="LaButti K."/>
            <person name="Lindquist E.A."/>
            <person name="Lipzen A."/>
            <person name="Lundell T."/>
            <person name="Morin E."/>
            <person name="Murat C."/>
            <person name="Riley R."/>
            <person name="Ohm R."/>
            <person name="Sun H."/>
            <person name="Tunlid A."/>
            <person name="Henrissat B."/>
            <person name="Grigoriev I.V."/>
            <person name="Hibbett D.S."/>
            <person name="Martin F."/>
        </authorList>
    </citation>
    <scope>NUCLEOTIDE SEQUENCE [LARGE SCALE GENOMIC DNA]</scope>
    <source>
        <strain evidence="3">Ve08.2h10</strain>
    </source>
</reference>
<evidence type="ECO:0000256" key="1">
    <source>
        <dbReference type="SAM" id="SignalP"/>
    </source>
</evidence>
<organism evidence="2 3">
    <name type="scientific">Paxillus rubicundulus Ve08.2h10</name>
    <dbReference type="NCBI Taxonomy" id="930991"/>
    <lineage>
        <taxon>Eukaryota</taxon>
        <taxon>Fungi</taxon>
        <taxon>Dikarya</taxon>
        <taxon>Basidiomycota</taxon>
        <taxon>Agaricomycotina</taxon>
        <taxon>Agaricomycetes</taxon>
        <taxon>Agaricomycetidae</taxon>
        <taxon>Boletales</taxon>
        <taxon>Paxilineae</taxon>
        <taxon>Paxillaceae</taxon>
        <taxon>Paxillus</taxon>
    </lineage>
</organism>
<keyword evidence="3" id="KW-1185">Reference proteome</keyword>
<feature type="signal peptide" evidence="1">
    <location>
        <begin position="1"/>
        <end position="18"/>
    </location>
</feature>
<reference evidence="2 3" key="1">
    <citation type="submission" date="2014-04" db="EMBL/GenBank/DDBJ databases">
        <authorList>
            <consortium name="DOE Joint Genome Institute"/>
            <person name="Kuo A."/>
            <person name="Kohler A."/>
            <person name="Jargeat P."/>
            <person name="Nagy L.G."/>
            <person name="Floudas D."/>
            <person name="Copeland A."/>
            <person name="Barry K.W."/>
            <person name="Cichocki N."/>
            <person name="Veneault-Fourrey C."/>
            <person name="LaButti K."/>
            <person name="Lindquist E.A."/>
            <person name="Lipzen A."/>
            <person name="Lundell T."/>
            <person name="Morin E."/>
            <person name="Murat C."/>
            <person name="Sun H."/>
            <person name="Tunlid A."/>
            <person name="Henrissat B."/>
            <person name="Grigoriev I.V."/>
            <person name="Hibbett D.S."/>
            <person name="Martin F."/>
            <person name="Nordberg H.P."/>
            <person name="Cantor M.N."/>
            <person name="Hua S.X."/>
        </authorList>
    </citation>
    <scope>NUCLEOTIDE SEQUENCE [LARGE SCALE GENOMIC DNA]</scope>
    <source>
        <strain evidence="2 3">Ve08.2h10</strain>
    </source>
</reference>
<gene>
    <name evidence="2" type="ORF">PAXRUDRAFT_272015</name>
</gene>